<dbReference type="Proteomes" id="UP000231960">
    <property type="component" value="Unassembled WGS sequence"/>
</dbReference>
<dbReference type="AlphaFoldDB" id="A0A2M9R6P9"/>
<sequence length="199" mass="23373">MSVIEFRYPLNFLFKITTISNDFTAKDASGKTIFYVREKIFKLRDHIKVFRDESKKEVMYDFVSNKIIDFQQTFTMTNAQKQVVGKVRKKTLRSFIKATYHLQDADGNHIYTIRERNAAVRVLDAFFDELPLIGMLSGYVFNPKYVVTDLQGNELMEMSKKPSFWGRKFDIRKLSNQPFNEEQVVLSLALMVIQQRDRG</sequence>
<proteinExistence type="predicted"/>
<organism evidence="1 2">
    <name type="scientific">Avrilella dinanensis</name>
    <dbReference type="NCBI Taxonomy" id="2008672"/>
    <lineage>
        <taxon>Bacteria</taxon>
        <taxon>Pseudomonadati</taxon>
        <taxon>Bacteroidota</taxon>
        <taxon>Flavobacteriia</taxon>
        <taxon>Flavobacteriales</taxon>
        <taxon>Flavobacteriaceae</taxon>
        <taxon>Avrilella</taxon>
    </lineage>
</organism>
<gene>
    <name evidence="1" type="ORF">CDL10_08330</name>
</gene>
<protein>
    <recommendedName>
        <fullName evidence="3">LURP-one-related family protein</fullName>
    </recommendedName>
</protein>
<evidence type="ECO:0000313" key="1">
    <source>
        <dbReference type="EMBL" id="PJR04548.1"/>
    </source>
</evidence>
<keyword evidence="2" id="KW-1185">Reference proteome</keyword>
<comment type="caution">
    <text evidence="1">The sequence shown here is derived from an EMBL/GenBank/DDBJ whole genome shotgun (WGS) entry which is preliminary data.</text>
</comment>
<accession>A0A2M9R6P9</accession>
<dbReference type="EMBL" id="NIPO01000001">
    <property type="protein sequence ID" value="PJR04548.1"/>
    <property type="molecule type" value="Genomic_DNA"/>
</dbReference>
<reference evidence="1 2" key="1">
    <citation type="submission" date="2017-06" db="EMBL/GenBank/DDBJ databases">
        <title>Description of Avrilella dinanensis gen. nov. sp. nov.</title>
        <authorList>
            <person name="Leyer C."/>
            <person name="Sassi M."/>
            <person name="Minet J."/>
            <person name="Kayal S."/>
            <person name="Cattoir V."/>
        </authorList>
    </citation>
    <scope>NUCLEOTIDE SEQUENCE [LARGE SCALE GENOMIC DNA]</scope>
    <source>
        <strain evidence="1 2">UR159</strain>
    </source>
</reference>
<name>A0A2M9R6P9_9FLAO</name>
<evidence type="ECO:0000313" key="2">
    <source>
        <dbReference type="Proteomes" id="UP000231960"/>
    </source>
</evidence>
<dbReference type="Pfam" id="PF04525">
    <property type="entry name" value="LOR"/>
    <property type="match status" value="1"/>
</dbReference>
<dbReference type="InterPro" id="IPR007612">
    <property type="entry name" value="LOR"/>
</dbReference>
<evidence type="ECO:0008006" key="3">
    <source>
        <dbReference type="Google" id="ProtNLM"/>
    </source>
</evidence>